<dbReference type="EMBL" id="JAKNCT010000003">
    <property type="protein sequence ID" value="MCG5030570.1"/>
    <property type="molecule type" value="Genomic_DNA"/>
</dbReference>
<dbReference type="InterPro" id="IPR020103">
    <property type="entry name" value="PsdUridine_synth_cat_dom_sf"/>
</dbReference>
<evidence type="ECO:0000313" key="11">
    <source>
        <dbReference type="EMBL" id="MCG5030570.1"/>
    </source>
</evidence>
<feature type="domain" description="Pseudouridine synthase RsuA/RluA-like" evidence="9">
    <location>
        <begin position="116"/>
        <end position="266"/>
    </location>
</feature>
<evidence type="ECO:0000256" key="6">
    <source>
        <dbReference type="ARBA" id="ARBA00023235"/>
    </source>
</evidence>
<evidence type="ECO:0000256" key="7">
    <source>
        <dbReference type="PROSITE-ProRule" id="PRU00182"/>
    </source>
</evidence>
<protein>
    <recommendedName>
        <fullName evidence="8">Pseudouridine synthase</fullName>
        <ecNumber evidence="8">5.4.99.-</ecNumber>
    </recommendedName>
</protein>
<dbReference type="PANTHER" id="PTHR21600:SF92">
    <property type="entry name" value="RIBOSOMAL LARGE SUBUNIT PSEUDOURIDINE SYNTHASE C"/>
    <property type="match status" value="1"/>
</dbReference>
<dbReference type="PROSITE" id="PS01129">
    <property type="entry name" value="PSI_RLU"/>
    <property type="match status" value="1"/>
</dbReference>
<evidence type="ECO:0000313" key="12">
    <source>
        <dbReference type="Proteomes" id="UP001297600"/>
    </source>
</evidence>
<dbReference type="CDD" id="cd00165">
    <property type="entry name" value="S4"/>
    <property type="match status" value="1"/>
</dbReference>
<feature type="domain" description="RNA-binding S4" evidence="10">
    <location>
        <begin position="37"/>
        <end position="83"/>
    </location>
</feature>
<evidence type="ECO:0000256" key="4">
    <source>
        <dbReference type="ARBA" id="ARBA00022552"/>
    </source>
</evidence>
<dbReference type="EC" id="5.4.99.-" evidence="8"/>
<dbReference type="SUPFAM" id="SSF55120">
    <property type="entry name" value="Pseudouridine synthase"/>
    <property type="match status" value="1"/>
</dbReference>
<dbReference type="InterPro" id="IPR050188">
    <property type="entry name" value="RluA_PseudoU_synthase"/>
</dbReference>
<dbReference type="RefSeq" id="WP_237978222.1">
    <property type="nucleotide sequence ID" value="NZ_JAKNCT010000003.1"/>
</dbReference>
<evidence type="ECO:0000256" key="8">
    <source>
        <dbReference type="RuleBase" id="RU362028"/>
    </source>
</evidence>
<evidence type="ECO:0000256" key="3">
    <source>
        <dbReference type="ARBA" id="ARBA00010876"/>
    </source>
</evidence>
<keyword evidence="6 8" id="KW-0413">Isomerase</keyword>
<proteinExistence type="inferred from homology"/>
<dbReference type="Pfam" id="PF00849">
    <property type="entry name" value="PseudoU_synth_2"/>
    <property type="match status" value="1"/>
</dbReference>
<evidence type="ECO:0000256" key="2">
    <source>
        <dbReference type="ARBA" id="ARBA00002876"/>
    </source>
</evidence>
<organism evidence="11 12">
    <name type="scientific">Mesosutterella porci</name>
    <dbReference type="NCBI Taxonomy" id="2915351"/>
    <lineage>
        <taxon>Bacteria</taxon>
        <taxon>Pseudomonadati</taxon>
        <taxon>Pseudomonadota</taxon>
        <taxon>Betaproteobacteria</taxon>
        <taxon>Burkholderiales</taxon>
        <taxon>Sutterellaceae</taxon>
        <taxon>Mesosutterella</taxon>
    </lineage>
</organism>
<reference evidence="11 12" key="1">
    <citation type="submission" date="2022-02" db="EMBL/GenBank/DDBJ databases">
        <title>Mesosutterella porci, a novel member of the family Sutterellaceae from pig feces.</title>
        <authorList>
            <person name="Wylensek D."/>
            <person name="Clavel T."/>
        </authorList>
    </citation>
    <scope>NUCLEOTIDE SEQUENCE [LARGE SCALE GENOMIC DNA]</scope>
    <source>
        <strain evidence="12">oilRF-744-wt-GAM-9</strain>
    </source>
</reference>
<dbReference type="InterPro" id="IPR036986">
    <property type="entry name" value="S4_RNA-bd_sf"/>
</dbReference>
<name>A0ABS9MQR0_9BURK</name>
<dbReference type="NCBIfam" id="TIGR00005">
    <property type="entry name" value="rluA_subfam"/>
    <property type="match status" value="1"/>
</dbReference>
<sequence>MSELKSREIVPVPSSRALSLSPEQVNWVEIGEDAAGQRIDNFLLRVCRGVPKSHVYRILRSGEVRVNRSRCSAERRLEKGDVVRVPPMRIAQRQDSGPRAAPLPDDTLPILFEDRDLLVVDKPAGLACHGGSGIAFGLIERLRASRPGEPFLELAHRLDRDTSGAIVICKSRRALVRLQRQMREGGVEKHYRALVKGDWQNERQHVKLPLFKYVTREGERRVRVDEEKGVPAHSIFTLLRRYGPVSYLDVELLTGRTHQIRVHAAASGFPLVGDDKYGDFDFNRSVEKGSLGVPFRRMFLHAARLSFEHPVTREPLLIEAPLPGACRNLLDTLDEQRKKAV</sequence>
<dbReference type="InterPro" id="IPR006145">
    <property type="entry name" value="PsdUridine_synth_RsuA/RluA"/>
</dbReference>
<dbReference type="InterPro" id="IPR006224">
    <property type="entry name" value="PsdUridine_synth_RluA-like_CS"/>
</dbReference>
<dbReference type="Proteomes" id="UP001297600">
    <property type="component" value="Unassembled WGS sequence"/>
</dbReference>
<dbReference type="Gene3D" id="3.30.2350.10">
    <property type="entry name" value="Pseudouridine synthase"/>
    <property type="match status" value="1"/>
</dbReference>
<evidence type="ECO:0000256" key="1">
    <source>
        <dbReference type="ARBA" id="ARBA00000381"/>
    </source>
</evidence>
<dbReference type="Pfam" id="PF01479">
    <property type="entry name" value="S4"/>
    <property type="match status" value="1"/>
</dbReference>
<dbReference type="PROSITE" id="PS50889">
    <property type="entry name" value="S4"/>
    <property type="match status" value="1"/>
</dbReference>
<dbReference type="CDD" id="cd02869">
    <property type="entry name" value="PseudoU_synth_RluA_like"/>
    <property type="match status" value="1"/>
</dbReference>
<comment type="function">
    <text evidence="2">Responsible for synthesis of pseudouridine from uracil at positions 955, 2504 and 2580 in 23S ribosomal RNA.</text>
</comment>
<comment type="catalytic activity">
    <reaction evidence="1">
        <text>uridine(955/2504/2580) in 23S rRNA = pseudouridine(955/2504/2580) in 23S rRNA</text>
        <dbReference type="Rhea" id="RHEA:42528"/>
        <dbReference type="Rhea" id="RHEA-COMP:10099"/>
        <dbReference type="Rhea" id="RHEA-COMP:10100"/>
        <dbReference type="ChEBI" id="CHEBI:65314"/>
        <dbReference type="ChEBI" id="CHEBI:65315"/>
        <dbReference type="EC" id="5.4.99.24"/>
    </reaction>
</comment>
<evidence type="ECO:0000259" key="9">
    <source>
        <dbReference type="Pfam" id="PF00849"/>
    </source>
</evidence>
<keyword evidence="4" id="KW-0698">rRNA processing</keyword>
<accession>A0ABS9MQR0</accession>
<dbReference type="Gene3D" id="3.10.290.10">
    <property type="entry name" value="RNA-binding S4 domain"/>
    <property type="match status" value="1"/>
</dbReference>
<keyword evidence="12" id="KW-1185">Reference proteome</keyword>
<comment type="catalytic activity">
    <reaction evidence="8">
        <text>a uridine in RNA = a pseudouridine in RNA</text>
        <dbReference type="Rhea" id="RHEA:48348"/>
        <dbReference type="Rhea" id="RHEA-COMP:12068"/>
        <dbReference type="Rhea" id="RHEA-COMP:12069"/>
        <dbReference type="ChEBI" id="CHEBI:65314"/>
        <dbReference type="ChEBI" id="CHEBI:65315"/>
    </reaction>
</comment>
<evidence type="ECO:0000259" key="10">
    <source>
        <dbReference type="Pfam" id="PF01479"/>
    </source>
</evidence>
<dbReference type="InterPro" id="IPR002942">
    <property type="entry name" value="S4_RNA-bd"/>
</dbReference>
<dbReference type="SUPFAM" id="SSF55174">
    <property type="entry name" value="Alpha-L RNA-binding motif"/>
    <property type="match status" value="1"/>
</dbReference>
<gene>
    <name evidence="11" type="ORF">MAF45_03810</name>
</gene>
<keyword evidence="5 7" id="KW-0694">RNA-binding</keyword>
<dbReference type="InterPro" id="IPR006225">
    <property type="entry name" value="PsdUridine_synth_RluC/D"/>
</dbReference>
<comment type="similarity">
    <text evidence="3 8">Belongs to the pseudouridine synthase RluA family.</text>
</comment>
<comment type="caution">
    <text evidence="11">The sequence shown here is derived from an EMBL/GenBank/DDBJ whole genome shotgun (WGS) entry which is preliminary data.</text>
</comment>
<evidence type="ECO:0000256" key="5">
    <source>
        <dbReference type="ARBA" id="ARBA00022884"/>
    </source>
</evidence>
<dbReference type="PANTHER" id="PTHR21600">
    <property type="entry name" value="MITOCHONDRIAL RNA PSEUDOURIDINE SYNTHASE"/>
    <property type="match status" value="1"/>
</dbReference>